<proteinExistence type="predicted"/>
<keyword evidence="2" id="KW-1185">Reference proteome</keyword>
<dbReference type="EMBL" id="PQIB02000002">
    <property type="protein sequence ID" value="RLN33097.1"/>
    <property type="molecule type" value="Genomic_DNA"/>
</dbReference>
<comment type="caution">
    <text evidence="1">The sequence shown here is derived from an EMBL/GenBank/DDBJ whole genome shotgun (WGS) entry which is preliminary data.</text>
</comment>
<name>A0A3L6T6M0_PANMI</name>
<sequence>MLRQGAAVVRRVDEPFLDSWTAGRATAPAAIRAGDPTGNECLTLYGRLRDRASPCTDGGAACSSKEREKRELKITGVHKQRELQESCVCQSIQP</sequence>
<dbReference type="Proteomes" id="UP000275267">
    <property type="component" value="Unassembled WGS sequence"/>
</dbReference>
<dbReference type="AlphaFoldDB" id="A0A3L6T6M0"/>
<protein>
    <submittedName>
        <fullName evidence="1">Uncharacterized protein</fullName>
    </submittedName>
</protein>
<reference evidence="2" key="1">
    <citation type="journal article" date="2019" name="Nat. Commun.">
        <title>The genome of broomcorn millet.</title>
        <authorList>
            <person name="Zou C."/>
            <person name="Miki D."/>
            <person name="Li D."/>
            <person name="Tang Q."/>
            <person name="Xiao L."/>
            <person name="Rajput S."/>
            <person name="Deng P."/>
            <person name="Jia W."/>
            <person name="Huang R."/>
            <person name="Zhang M."/>
            <person name="Sun Y."/>
            <person name="Hu J."/>
            <person name="Fu X."/>
            <person name="Schnable P.S."/>
            <person name="Li F."/>
            <person name="Zhang H."/>
            <person name="Feng B."/>
            <person name="Zhu X."/>
            <person name="Liu R."/>
            <person name="Schnable J.C."/>
            <person name="Zhu J.-K."/>
            <person name="Zhang H."/>
        </authorList>
    </citation>
    <scope>NUCLEOTIDE SEQUENCE [LARGE SCALE GENOMIC DNA]</scope>
</reference>
<accession>A0A3L6T6M0</accession>
<gene>
    <name evidence="1" type="ORF">C2845_PM03G13100</name>
</gene>
<evidence type="ECO:0000313" key="2">
    <source>
        <dbReference type="Proteomes" id="UP000275267"/>
    </source>
</evidence>
<evidence type="ECO:0000313" key="1">
    <source>
        <dbReference type="EMBL" id="RLN33097.1"/>
    </source>
</evidence>
<organism evidence="1 2">
    <name type="scientific">Panicum miliaceum</name>
    <name type="common">Proso millet</name>
    <name type="synonym">Broomcorn millet</name>
    <dbReference type="NCBI Taxonomy" id="4540"/>
    <lineage>
        <taxon>Eukaryota</taxon>
        <taxon>Viridiplantae</taxon>
        <taxon>Streptophyta</taxon>
        <taxon>Embryophyta</taxon>
        <taxon>Tracheophyta</taxon>
        <taxon>Spermatophyta</taxon>
        <taxon>Magnoliopsida</taxon>
        <taxon>Liliopsida</taxon>
        <taxon>Poales</taxon>
        <taxon>Poaceae</taxon>
        <taxon>PACMAD clade</taxon>
        <taxon>Panicoideae</taxon>
        <taxon>Panicodae</taxon>
        <taxon>Paniceae</taxon>
        <taxon>Panicinae</taxon>
        <taxon>Panicum</taxon>
        <taxon>Panicum sect. Panicum</taxon>
    </lineage>
</organism>